<keyword evidence="11" id="KW-1185">Reference proteome</keyword>
<feature type="transmembrane region" description="Helical" evidence="8">
    <location>
        <begin position="144"/>
        <end position="164"/>
    </location>
</feature>
<dbReference type="Gene3D" id="3.60.110.10">
    <property type="entry name" value="Carbon-nitrogen hydrolase"/>
    <property type="match status" value="1"/>
</dbReference>
<evidence type="ECO:0000256" key="7">
    <source>
        <dbReference type="ARBA" id="ARBA00023315"/>
    </source>
</evidence>
<dbReference type="Proteomes" id="UP000266677">
    <property type="component" value="Unassembled WGS sequence"/>
</dbReference>
<dbReference type="PANTHER" id="PTHR38686:SF1">
    <property type="entry name" value="APOLIPOPROTEIN N-ACYLTRANSFERASE"/>
    <property type="match status" value="1"/>
</dbReference>
<sequence length="523" mass="55296">MRCQRGGQGGEKYTDTGDSAAMAATGLSATLDGMANLSYATGWRKYLWLAAGIALAVAGTNGEWAIPLAGWVFSLAMMRFARSSGVWIGSAGVVLGYCVATVVLVAASGSLTVPPILVGCVLLSLLLSVPLLADRLLCTRLPVFAATLVFPATRVALEFLLATFSPLGTVFGPLATVQSTNLPLLQLVSVTGVYGISFLMAWAAPVVNAVLERRAWRAVAAAYVAVLGLVLFGGSLRLALAPSPQTVRVAGISVSRDAEQRMHGLNNFHTPTLTPEQKPVLRKAFAELTDDLFARTRREADAGARILAWPEAAGVVLDDDYPEFLRTARELAVDKHIYLDLGLAVVQAGDPPTRDIAVLVTPDGQIESTYDKAHPVPGMENLRPGDGRVPVAASPYGRLGHLICFDADFPRTARARADIVFVPSNDWPGVARTHAADTVFRAVENGYGILRQTSNGIAIAVDAYGTPLARSDYFASTEHSMVVSMPTRGTRTIYGMVGDVFAWLCVAGAAGLAAAGVLRSSRS</sequence>
<dbReference type="InterPro" id="IPR003010">
    <property type="entry name" value="C-N_Hydrolase"/>
</dbReference>
<evidence type="ECO:0000256" key="2">
    <source>
        <dbReference type="ARBA" id="ARBA00022475"/>
    </source>
</evidence>
<evidence type="ECO:0000256" key="3">
    <source>
        <dbReference type="ARBA" id="ARBA00022679"/>
    </source>
</evidence>
<dbReference type="GO" id="GO:0042158">
    <property type="term" value="P:lipoprotein biosynthetic process"/>
    <property type="evidence" value="ECO:0007669"/>
    <property type="project" value="InterPro"/>
</dbReference>
<dbReference type="AlphaFoldDB" id="A0A3A4KMH9"/>
<name>A0A3A4KMH9_9NOCA</name>
<evidence type="ECO:0000256" key="5">
    <source>
        <dbReference type="ARBA" id="ARBA00022989"/>
    </source>
</evidence>
<feature type="transmembrane region" description="Helical" evidence="8">
    <location>
        <begin position="113"/>
        <end position="132"/>
    </location>
</feature>
<dbReference type="GO" id="GO:0005886">
    <property type="term" value="C:plasma membrane"/>
    <property type="evidence" value="ECO:0007669"/>
    <property type="project" value="UniProtKB-SubCell"/>
</dbReference>
<keyword evidence="7" id="KW-0012">Acyltransferase</keyword>
<keyword evidence="4 8" id="KW-0812">Transmembrane</keyword>
<keyword evidence="2" id="KW-1003">Cell membrane</keyword>
<accession>A0A3A4KMH9</accession>
<dbReference type="EMBL" id="QZFU01000036">
    <property type="protein sequence ID" value="RJO70746.1"/>
    <property type="molecule type" value="Genomic_DNA"/>
</dbReference>
<dbReference type="InterPro" id="IPR036526">
    <property type="entry name" value="C-N_Hydrolase_sf"/>
</dbReference>
<evidence type="ECO:0000313" key="11">
    <source>
        <dbReference type="Proteomes" id="UP000266677"/>
    </source>
</evidence>
<evidence type="ECO:0000256" key="4">
    <source>
        <dbReference type="ARBA" id="ARBA00022692"/>
    </source>
</evidence>
<evidence type="ECO:0000259" key="9">
    <source>
        <dbReference type="PROSITE" id="PS50263"/>
    </source>
</evidence>
<dbReference type="PANTHER" id="PTHR38686">
    <property type="entry name" value="APOLIPOPROTEIN N-ACYLTRANSFERASE"/>
    <property type="match status" value="1"/>
</dbReference>
<proteinExistence type="predicted"/>
<evidence type="ECO:0000313" key="10">
    <source>
        <dbReference type="EMBL" id="RJO70746.1"/>
    </source>
</evidence>
<reference evidence="10 11" key="1">
    <citation type="submission" date="2018-09" db="EMBL/GenBank/DDBJ databases">
        <title>YIM PH21274 draft genome.</title>
        <authorList>
            <person name="Miao C."/>
        </authorList>
    </citation>
    <scope>NUCLEOTIDE SEQUENCE [LARGE SCALE GENOMIC DNA]</scope>
    <source>
        <strain evidence="10 11">YIM PH 21724</strain>
    </source>
</reference>
<comment type="caution">
    <text evidence="10">The sequence shown here is derived from an EMBL/GenBank/DDBJ whole genome shotgun (WGS) entry which is preliminary data.</text>
</comment>
<keyword evidence="6 8" id="KW-0472">Membrane</keyword>
<dbReference type="Pfam" id="PF20154">
    <property type="entry name" value="LNT_N"/>
    <property type="match status" value="1"/>
</dbReference>
<comment type="subcellular location">
    <subcellularLocation>
        <location evidence="1">Cell membrane</location>
        <topology evidence="1">Multi-pass membrane protein</topology>
    </subcellularLocation>
</comment>
<dbReference type="SUPFAM" id="SSF56317">
    <property type="entry name" value="Carbon-nitrogen hydrolase"/>
    <property type="match status" value="1"/>
</dbReference>
<dbReference type="PROSITE" id="PS50263">
    <property type="entry name" value="CN_HYDROLASE"/>
    <property type="match status" value="1"/>
</dbReference>
<dbReference type="GO" id="GO:0016410">
    <property type="term" value="F:N-acyltransferase activity"/>
    <property type="evidence" value="ECO:0007669"/>
    <property type="project" value="InterPro"/>
</dbReference>
<feature type="domain" description="CN hydrolase" evidence="9">
    <location>
        <begin position="269"/>
        <end position="487"/>
    </location>
</feature>
<evidence type="ECO:0000256" key="6">
    <source>
        <dbReference type="ARBA" id="ARBA00023136"/>
    </source>
</evidence>
<keyword evidence="5 8" id="KW-1133">Transmembrane helix</keyword>
<dbReference type="InterPro" id="IPR045378">
    <property type="entry name" value="LNT_N"/>
</dbReference>
<dbReference type="InterPro" id="IPR004563">
    <property type="entry name" value="Apolipo_AcylTrfase"/>
</dbReference>
<dbReference type="Pfam" id="PF00795">
    <property type="entry name" value="CN_hydrolase"/>
    <property type="match status" value="1"/>
</dbReference>
<feature type="transmembrane region" description="Helical" evidence="8">
    <location>
        <begin position="184"/>
        <end position="211"/>
    </location>
</feature>
<feature type="transmembrane region" description="Helical" evidence="8">
    <location>
        <begin position="46"/>
        <end position="73"/>
    </location>
</feature>
<keyword evidence="3" id="KW-0808">Transferase</keyword>
<feature type="transmembrane region" description="Helical" evidence="8">
    <location>
        <begin position="218"/>
        <end position="240"/>
    </location>
</feature>
<protein>
    <submittedName>
        <fullName evidence="10">Nitrilase</fullName>
    </submittedName>
</protein>
<evidence type="ECO:0000256" key="1">
    <source>
        <dbReference type="ARBA" id="ARBA00004651"/>
    </source>
</evidence>
<feature type="transmembrane region" description="Helical" evidence="8">
    <location>
        <begin position="500"/>
        <end position="518"/>
    </location>
</feature>
<gene>
    <name evidence="10" type="ORF">D5S18_26445</name>
</gene>
<feature type="transmembrane region" description="Helical" evidence="8">
    <location>
        <begin position="85"/>
        <end position="107"/>
    </location>
</feature>
<evidence type="ECO:0000256" key="8">
    <source>
        <dbReference type="SAM" id="Phobius"/>
    </source>
</evidence>
<organism evidence="10 11">
    <name type="scientific">Nocardia panacis</name>
    <dbReference type="NCBI Taxonomy" id="2340916"/>
    <lineage>
        <taxon>Bacteria</taxon>
        <taxon>Bacillati</taxon>
        <taxon>Actinomycetota</taxon>
        <taxon>Actinomycetes</taxon>
        <taxon>Mycobacteriales</taxon>
        <taxon>Nocardiaceae</taxon>
        <taxon>Nocardia</taxon>
    </lineage>
</organism>